<sequence>MIINATTGTGFLGAISYIHKEHEKDFSQEQKPKILEENMVFGTVPEQAYLMRSIAIRNAKSSRPVLHLSISFHQEEIISEETRDLIFDKILEELGATRDNNQFIIAQHFDAAHEHYHILLNKVGFDRSNINTSYIVNKCQVIADKIEKEVDLRRTSGRTVIYDPTNPKGFRYTTPEERNKKKIFLDKSVGIRDVKTFLKKTIDSLMQQTFNVTDLLEKLEKNGIDCRANFSQDGVLKGISFKYNNQSYKGTQIGLKSKEIENFYVQKNQDSIVEKTSKNFTKPENIAGKSAKEIHEKTKIEFTKTIKKLEKMLYGYKNATQKVADKIMAGEIKIDALIKNLEDSNFKINNQTSFYEGFSFDTDILIRWMERNIASIEKQKKEYEQKILEYNNLMNQPKKETSFLIFFGNERKIKSENEELDLKKQMAIIPKLDISGIGCEIHIQQEINLEIKRYRDRLQDLEVKEKNRIVQEEELKRKQEAEKPISKAHVDKYQAHREKFMNSEDYRTNFLEYYEHESILKDLYWLDKHFSDLETEHDKIEFLKVNFDLKDNEAFYLSERFFDLDPKVNLIKKQIINSLPDRIIRDEEDDNKINKGMRLR</sequence>
<comment type="caution">
    <text evidence="3">The sequence shown here is derived from an EMBL/GenBank/DDBJ whole genome shotgun (WGS) entry which is preliminary data.</text>
</comment>
<evidence type="ECO:0000256" key="1">
    <source>
        <dbReference type="SAM" id="Coils"/>
    </source>
</evidence>
<reference evidence="3 4" key="1">
    <citation type="journal article" date="2006" name="Int. J. Syst. Evol. Microbiol.">
        <title>Chryseobacterium piscium sp. nov., isolated from fish of the South Atlantic Ocean off South Africa.</title>
        <authorList>
            <person name="de Beer H."/>
            <person name="Hugo C.J."/>
            <person name="Jooste P.J."/>
            <person name="Vancanneyt M."/>
            <person name="Coenye T."/>
            <person name="Vandamme P."/>
        </authorList>
    </citation>
    <scope>NUCLEOTIDE SEQUENCE [LARGE SCALE GENOMIC DNA]</scope>
    <source>
        <strain evidence="3 4">CCUG 51923</strain>
    </source>
</reference>
<feature type="domain" description="MobA/VirD2-like nuclease" evidence="2">
    <location>
        <begin position="17"/>
        <end position="151"/>
    </location>
</feature>
<organism evidence="3 4">
    <name type="scientific">Chryseobacterium piscium</name>
    <dbReference type="NCBI Taxonomy" id="333702"/>
    <lineage>
        <taxon>Bacteria</taxon>
        <taxon>Pseudomonadati</taxon>
        <taxon>Bacteroidota</taxon>
        <taxon>Flavobacteriia</taxon>
        <taxon>Flavobacteriales</taxon>
        <taxon>Weeksellaceae</taxon>
        <taxon>Chryseobacterium group</taxon>
        <taxon>Chryseobacterium</taxon>
    </lineage>
</organism>
<accession>A0A3D9BSH0</accession>
<evidence type="ECO:0000313" key="3">
    <source>
        <dbReference type="EMBL" id="REC56291.1"/>
    </source>
</evidence>
<feature type="coiled-coil region" evidence="1">
    <location>
        <begin position="444"/>
        <end position="481"/>
    </location>
</feature>
<name>A0A3D9BSH0_9FLAO</name>
<proteinExistence type="predicted"/>
<dbReference type="AlphaFoldDB" id="A0A3D9BSH0"/>
<gene>
    <name evidence="3" type="ORF">DRF62_04290</name>
</gene>
<protein>
    <recommendedName>
        <fullName evidence="2">MobA/VirD2-like nuclease domain-containing protein</fullName>
    </recommendedName>
</protein>
<dbReference type="RefSeq" id="WP_115949235.1">
    <property type="nucleotide sequence ID" value="NZ_QNVS01000007.1"/>
</dbReference>
<evidence type="ECO:0000313" key="4">
    <source>
        <dbReference type="Proteomes" id="UP000256512"/>
    </source>
</evidence>
<keyword evidence="4" id="KW-1185">Reference proteome</keyword>
<dbReference type="Proteomes" id="UP000256512">
    <property type="component" value="Unassembled WGS sequence"/>
</dbReference>
<dbReference type="Pfam" id="PF03432">
    <property type="entry name" value="Relaxase"/>
    <property type="match status" value="1"/>
</dbReference>
<feature type="coiled-coil region" evidence="1">
    <location>
        <begin position="366"/>
        <end position="396"/>
    </location>
</feature>
<evidence type="ECO:0000259" key="2">
    <source>
        <dbReference type="Pfam" id="PF03432"/>
    </source>
</evidence>
<keyword evidence="1" id="KW-0175">Coiled coil</keyword>
<dbReference type="InterPro" id="IPR005094">
    <property type="entry name" value="Endonuclease_MobA/VirD2"/>
</dbReference>
<dbReference type="EMBL" id="QNVS01000007">
    <property type="protein sequence ID" value="REC56291.1"/>
    <property type="molecule type" value="Genomic_DNA"/>
</dbReference>